<reference evidence="1" key="1">
    <citation type="submission" date="2022-10" db="EMBL/GenBank/DDBJ databases">
        <title>The WGS of Solirubrobacter phytolaccae KCTC 29190.</title>
        <authorList>
            <person name="Jiang Z."/>
        </authorList>
    </citation>
    <scope>NUCLEOTIDE SEQUENCE</scope>
    <source>
        <strain evidence="1">KCTC 29190</strain>
    </source>
</reference>
<comment type="caution">
    <text evidence="1">The sequence shown here is derived from an EMBL/GenBank/DDBJ whole genome shotgun (WGS) entry which is preliminary data.</text>
</comment>
<keyword evidence="2" id="KW-1185">Reference proteome</keyword>
<name>A0A9X3N858_9ACTN</name>
<protein>
    <submittedName>
        <fullName evidence="1">Uncharacterized protein</fullName>
    </submittedName>
</protein>
<dbReference type="Proteomes" id="UP001147653">
    <property type="component" value="Unassembled WGS sequence"/>
</dbReference>
<gene>
    <name evidence="1" type="ORF">OJ997_06925</name>
</gene>
<proteinExistence type="predicted"/>
<dbReference type="AlphaFoldDB" id="A0A9X3N858"/>
<evidence type="ECO:0000313" key="2">
    <source>
        <dbReference type="Proteomes" id="UP001147653"/>
    </source>
</evidence>
<dbReference type="EMBL" id="JAPDDP010000009">
    <property type="protein sequence ID" value="MDA0180022.1"/>
    <property type="molecule type" value="Genomic_DNA"/>
</dbReference>
<accession>A0A9X3N858</accession>
<dbReference type="RefSeq" id="WP_270024332.1">
    <property type="nucleotide sequence ID" value="NZ_JAPDDP010000009.1"/>
</dbReference>
<sequence length="202" mass="23034">MKSPEAVAAAKAEFFDDFQVRVGRFAGGADLSRRYARELHDWLVARHRGDQLADRSVALLQDYPGTVGQPEARRACTELLASVRLRVEGERLRWLDVPDDTRSEWRDAFAIESSHARVPTACPLCRRSELRRYFRRYDNDRGGGWEWCGSCLHYEHHSARIPSWWTESPILDAVPASVLEHSPEYLERAIRLAGDRDGDAAA</sequence>
<organism evidence="1 2">
    <name type="scientific">Solirubrobacter phytolaccae</name>
    <dbReference type="NCBI Taxonomy" id="1404360"/>
    <lineage>
        <taxon>Bacteria</taxon>
        <taxon>Bacillati</taxon>
        <taxon>Actinomycetota</taxon>
        <taxon>Thermoleophilia</taxon>
        <taxon>Solirubrobacterales</taxon>
        <taxon>Solirubrobacteraceae</taxon>
        <taxon>Solirubrobacter</taxon>
    </lineage>
</organism>
<evidence type="ECO:0000313" key="1">
    <source>
        <dbReference type="EMBL" id="MDA0180022.1"/>
    </source>
</evidence>